<organism evidence="1 2">
    <name type="scientific">Meloidogyne enterolobii</name>
    <name type="common">Root-knot nematode worm</name>
    <name type="synonym">Meloidogyne mayaguensis</name>
    <dbReference type="NCBI Taxonomy" id="390850"/>
    <lineage>
        <taxon>Eukaryota</taxon>
        <taxon>Metazoa</taxon>
        <taxon>Ecdysozoa</taxon>
        <taxon>Nematoda</taxon>
        <taxon>Chromadorea</taxon>
        <taxon>Rhabditida</taxon>
        <taxon>Tylenchina</taxon>
        <taxon>Tylenchomorpha</taxon>
        <taxon>Tylenchoidea</taxon>
        <taxon>Meloidogynidae</taxon>
        <taxon>Meloidogyninae</taxon>
        <taxon>Meloidogyne</taxon>
    </lineage>
</organism>
<reference evidence="1" key="1">
    <citation type="submission" date="2023-11" db="EMBL/GenBank/DDBJ databases">
        <authorList>
            <person name="Poullet M."/>
        </authorList>
    </citation>
    <scope>NUCLEOTIDE SEQUENCE</scope>
    <source>
        <strain evidence="1">E1834</strain>
    </source>
</reference>
<evidence type="ECO:0000313" key="1">
    <source>
        <dbReference type="EMBL" id="CAK5032950.1"/>
    </source>
</evidence>
<dbReference type="EMBL" id="CAVMJV010000006">
    <property type="protein sequence ID" value="CAK5032950.1"/>
    <property type="molecule type" value="Genomic_DNA"/>
</dbReference>
<gene>
    <name evidence="1" type="ORF">MENTE1834_LOCUS8013</name>
</gene>
<accession>A0ACB0Y5P3</accession>
<keyword evidence="2" id="KW-1185">Reference proteome</keyword>
<comment type="caution">
    <text evidence="1">The sequence shown here is derived from an EMBL/GenBank/DDBJ whole genome shotgun (WGS) entry which is preliminary data.</text>
</comment>
<evidence type="ECO:0000313" key="2">
    <source>
        <dbReference type="Proteomes" id="UP001497535"/>
    </source>
</evidence>
<name>A0ACB0Y5P3_MELEN</name>
<protein>
    <submittedName>
        <fullName evidence="1">Uncharacterized protein</fullName>
    </submittedName>
</protein>
<dbReference type="Proteomes" id="UP001497535">
    <property type="component" value="Unassembled WGS sequence"/>
</dbReference>
<sequence length="65" mass="7636">MRKFEKQMVGQNLEKDRKIILVQSVKKEYVTVGFTIRNVKMGSLFVYIPTIPQMFVSTFFHSFSS</sequence>
<proteinExistence type="predicted"/>